<dbReference type="InterPro" id="IPR010729">
    <property type="entry name" value="Ribosomal_uL29_mit"/>
</dbReference>
<reference evidence="7" key="1">
    <citation type="journal article" date="2023" name="bioRxiv">
        <title>Scaffold-level genome assemblies of two parasitoid biocontrol wasps reveal the parthenogenesis mechanism and an associated novel virus.</title>
        <authorList>
            <person name="Inwood S."/>
            <person name="Skelly J."/>
            <person name="Guhlin J."/>
            <person name="Harrop T."/>
            <person name="Goldson S."/>
            <person name="Dearden P."/>
        </authorList>
    </citation>
    <scope>NUCLEOTIDE SEQUENCE</scope>
    <source>
        <strain evidence="7">Irish</strain>
        <tissue evidence="7">Whole body</tissue>
    </source>
</reference>
<protein>
    <recommendedName>
        <fullName evidence="6">Large ribosomal subunit protein uL29m</fullName>
    </recommendedName>
</protein>
<evidence type="ECO:0000313" key="7">
    <source>
        <dbReference type="EMBL" id="KAK0176846.1"/>
    </source>
</evidence>
<dbReference type="AlphaFoldDB" id="A0AA39KX46"/>
<dbReference type="Proteomes" id="UP001168990">
    <property type="component" value="Unassembled WGS sequence"/>
</dbReference>
<name>A0AA39KX46_9HYME</name>
<comment type="caution">
    <text evidence="7">The sequence shown here is derived from an EMBL/GenBank/DDBJ whole genome shotgun (WGS) entry which is preliminary data.</text>
</comment>
<dbReference type="PANTHER" id="PTHR21183">
    <property type="entry name" value="RIBOSOMAL PROTEIN L47, MITOCHONDRIAL-RELATED"/>
    <property type="match status" value="1"/>
</dbReference>
<reference evidence="7" key="2">
    <citation type="submission" date="2023-03" db="EMBL/GenBank/DDBJ databases">
        <authorList>
            <person name="Inwood S.N."/>
            <person name="Skelly J.G."/>
            <person name="Guhlin J."/>
            <person name="Harrop T.W.R."/>
            <person name="Goldson S.G."/>
            <person name="Dearden P.K."/>
        </authorList>
    </citation>
    <scope>NUCLEOTIDE SEQUENCE</scope>
    <source>
        <strain evidence="7">Irish</strain>
        <tissue evidence="7">Whole body</tissue>
    </source>
</reference>
<evidence type="ECO:0000256" key="3">
    <source>
        <dbReference type="ARBA" id="ARBA00022980"/>
    </source>
</evidence>
<evidence type="ECO:0000256" key="4">
    <source>
        <dbReference type="ARBA" id="ARBA00023128"/>
    </source>
</evidence>
<keyword evidence="3" id="KW-0689">Ribosomal protein</keyword>
<comment type="subcellular location">
    <subcellularLocation>
        <location evidence="1">Mitochondrion</location>
    </subcellularLocation>
</comment>
<organism evidence="7 8">
    <name type="scientific">Microctonus aethiopoides</name>
    <dbReference type="NCBI Taxonomy" id="144406"/>
    <lineage>
        <taxon>Eukaryota</taxon>
        <taxon>Metazoa</taxon>
        <taxon>Ecdysozoa</taxon>
        <taxon>Arthropoda</taxon>
        <taxon>Hexapoda</taxon>
        <taxon>Insecta</taxon>
        <taxon>Pterygota</taxon>
        <taxon>Neoptera</taxon>
        <taxon>Endopterygota</taxon>
        <taxon>Hymenoptera</taxon>
        <taxon>Apocrita</taxon>
        <taxon>Ichneumonoidea</taxon>
        <taxon>Braconidae</taxon>
        <taxon>Euphorinae</taxon>
        <taxon>Microctonus</taxon>
    </lineage>
</organism>
<evidence type="ECO:0000256" key="5">
    <source>
        <dbReference type="ARBA" id="ARBA00023274"/>
    </source>
</evidence>
<evidence type="ECO:0000256" key="6">
    <source>
        <dbReference type="ARBA" id="ARBA00035289"/>
    </source>
</evidence>
<dbReference type="Gene3D" id="6.10.330.20">
    <property type="match status" value="1"/>
</dbReference>
<evidence type="ECO:0000256" key="2">
    <source>
        <dbReference type="ARBA" id="ARBA00009254"/>
    </source>
</evidence>
<gene>
    <name evidence="7" type="ORF">PV328_000948</name>
</gene>
<comment type="similarity">
    <text evidence="2">Belongs to the universal ribosomal protein uL29 family.</text>
</comment>
<keyword evidence="5" id="KW-0687">Ribonucleoprotein</keyword>
<dbReference type="Pfam" id="PF06984">
    <property type="entry name" value="MRP-L47"/>
    <property type="match status" value="1"/>
</dbReference>
<dbReference type="GO" id="GO:0032543">
    <property type="term" value="P:mitochondrial translation"/>
    <property type="evidence" value="ECO:0007669"/>
    <property type="project" value="TreeGrafter"/>
</dbReference>
<evidence type="ECO:0000256" key="1">
    <source>
        <dbReference type="ARBA" id="ARBA00004173"/>
    </source>
</evidence>
<evidence type="ECO:0000313" key="8">
    <source>
        <dbReference type="Proteomes" id="UP001168990"/>
    </source>
</evidence>
<dbReference type="GO" id="GO:0005762">
    <property type="term" value="C:mitochondrial large ribosomal subunit"/>
    <property type="evidence" value="ECO:0007669"/>
    <property type="project" value="TreeGrafter"/>
</dbReference>
<proteinExistence type="inferred from homology"/>
<sequence length="287" mass="34714">MKLIKYYIYIHYSLYTNMAAFVTRLNSLKAVQNITKLLTNVSLSSTSTNNVLLSCIAPRVCSKQLKVGIHTSIKQNGLMEFFDDEKNWGENRIKVGRSWKKDELRLKSNEDLHKLWYILLKEKNMLLTMEHECKHKFEYFPNPERIDKVEESMENLETVVRERNKAYYKLETGEHGERPTRIVRNQIGLPFRYKMTEHIIPKFMNEKWRQNNIHYYGGYAVQKFLRLYREKLFIRRRRHRNYNQMQVQLLLRRFPNMDIEALKSKYPDVDLEKVKKYHRSQGHYVPQ</sequence>
<dbReference type="GO" id="GO:0003735">
    <property type="term" value="F:structural constituent of ribosome"/>
    <property type="evidence" value="ECO:0007669"/>
    <property type="project" value="InterPro"/>
</dbReference>
<dbReference type="InterPro" id="IPR038340">
    <property type="entry name" value="MRP-L47_sf"/>
</dbReference>
<keyword evidence="4" id="KW-0496">Mitochondrion</keyword>
<accession>A0AA39KX46</accession>
<dbReference type="EMBL" id="JAQQBS010000001">
    <property type="protein sequence ID" value="KAK0176846.1"/>
    <property type="molecule type" value="Genomic_DNA"/>
</dbReference>
<dbReference type="PANTHER" id="PTHR21183:SF18">
    <property type="entry name" value="LARGE RIBOSOMAL SUBUNIT PROTEIN UL29M"/>
    <property type="match status" value="1"/>
</dbReference>
<keyword evidence="8" id="KW-1185">Reference proteome</keyword>